<dbReference type="GO" id="GO:0006396">
    <property type="term" value="P:RNA processing"/>
    <property type="evidence" value="ECO:0007669"/>
    <property type="project" value="TreeGrafter"/>
</dbReference>
<dbReference type="EMBL" id="JAVXUO010001184">
    <property type="protein sequence ID" value="KAK2985207.1"/>
    <property type="molecule type" value="Genomic_DNA"/>
</dbReference>
<gene>
    <name evidence="4" type="ORF">RJ640_010496</name>
</gene>
<evidence type="ECO:0000256" key="1">
    <source>
        <dbReference type="ARBA" id="ARBA00007626"/>
    </source>
</evidence>
<dbReference type="Proteomes" id="UP001187471">
    <property type="component" value="Unassembled WGS sequence"/>
</dbReference>
<dbReference type="InterPro" id="IPR002885">
    <property type="entry name" value="PPR_rpt"/>
</dbReference>
<dbReference type="Pfam" id="PF12854">
    <property type="entry name" value="PPR_1"/>
    <property type="match status" value="1"/>
</dbReference>
<evidence type="ECO:0000256" key="3">
    <source>
        <dbReference type="PROSITE-ProRule" id="PRU00708"/>
    </source>
</evidence>
<dbReference type="PANTHER" id="PTHR47934">
    <property type="entry name" value="PENTATRICOPEPTIDE REPEAT-CONTAINING PROTEIN PET309, MITOCHONDRIAL"/>
    <property type="match status" value="1"/>
</dbReference>
<reference evidence="4" key="1">
    <citation type="submission" date="2022-12" db="EMBL/GenBank/DDBJ databases">
        <title>Draft genome assemblies for two species of Escallonia (Escalloniales).</title>
        <authorList>
            <person name="Chanderbali A."/>
            <person name="Dervinis C."/>
            <person name="Anghel I."/>
            <person name="Soltis D."/>
            <person name="Soltis P."/>
            <person name="Zapata F."/>
        </authorList>
    </citation>
    <scope>NUCLEOTIDE SEQUENCE</scope>
    <source>
        <strain evidence="4">UCBG92.1500</strain>
        <tissue evidence="4">Leaf</tissue>
    </source>
</reference>
<comment type="similarity">
    <text evidence="1">Belongs to the PPR family. P subfamily.</text>
</comment>
<dbReference type="GO" id="GO:0007005">
    <property type="term" value="P:mitochondrion organization"/>
    <property type="evidence" value="ECO:0007669"/>
    <property type="project" value="TreeGrafter"/>
</dbReference>
<protein>
    <recommendedName>
        <fullName evidence="6">Pentatricopeptide repeat-containing protein</fullName>
    </recommendedName>
</protein>
<keyword evidence="5" id="KW-1185">Reference proteome</keyword>
<dbReference type="InterPro" id="IPR011990">
    <property type="entry name" value="TPR-like_helical_dom_sf"/>
</dbReference>
<dbReference type="GO" id="GO:0003729">
    <property type="term" value="F:mRNA binding"/>
    <property type="evidence" value="ECO:0007669"/>
    <property type="project" value="TreeGrafter"/>
</dbReference>
<dbReference type="PROSITE" id="PS51375">
    <property type="entry name" value="PPR"/>
    <property type="match status" value="1"/>
</dbReference>
<comment type="caution">
    <text evidence="4">The sequence shown here is derived from an EMBL/GenBank/DDBJ whole genome shotgun (WGS) entry which is preliminary data.</text>
</comment>
<evidence type="ECO:0000313" key="4">
    <source>
        <dbReference type="EMBL" id="KAK2985207.1"/>
    </source>
</evidence>
<dbReference type="GO" id="GO:0005739">
    <property type="term" value="C:mitochondrion"/>
    <property type="evidence" value="ECO:0007669"/>
    <property type="project" value="TreeGrafter"/>
</dbReference>
<dbReference type="InterPro" id="IPR051114">
    <property type="entry name" value="Mito_RNA_Proc_CCM1"/>
</dbReference>
<sequence>MVAVAEGVVLQIMRQRGVDHDVVTKNALMDGYCMRREMDEARKFFDSMIDLIPRVGKWTVGNCKFFNDMQAAGLAPDRNNDGILLDDPTIEALCKAGKL</sequence>
<dbReference type="PANTHER" id="PTHR47934:SF6">
    <property type="entry name" value="MITOCHONDRIAL GROUP I INTRON SPLICING FACTOR CCM1-RELATED"/>
    <property type="match status" value="1"/>
</dbReference>
<name>A0AA88RAJ2_9ASTE</name>
<evidence type="ECO:0008006" key="6">
    <source>
        <dbReference type="Google" id="ProtNLM"/>
    </source>
</evidence>
<evidence type="ECO:0000256" key="2">
    <source>
        <dbReference type="ARBA" id="ARBA00022737"/>
    </source>
</evidence>
<keyword evidence="2" id="KW-0677">Repeat</keyword>
<proteinExistence type="inferred from homology"/>
<dbReference type="AlphaFoldDB" id="A0AA88RAJ2"/>
<dbReference type="NCBIfam" id="TIGR00756">
    <property type="entry name" value="PPR"/>
    <property type="match status" value="1"/>
</dbReference>
<dbReference type="Gene3D" id="1.25.40.10">
    <property type="entry name" value="Tetratricopeptide repeat domain"/>
    <property type="match status" value="1"/>
</dbReference>
<feature type="repeat" description="PPR" evidence="3">
    <location>
        <begin position="21"/>
        <end position="51"/>
    </location>
</feature>
<evidence type="ECO:0000313" key="5">
    <source>
        <dbReference type="Proteomes" id="UP001187471"/>
    </source>
</evidence>
<accession>A0AA88RAJ2</accession>
<organism evidence="4 5">
    <name type="scientific">Escallonia rubra</name>
    <dbReference type="NCBI Taxonomy" id="112253"/>
    <lineage>
        <taxon>Eukaryota</taxon>
        <taxon>Viridiplantae</taxon>
        <taxon>Streptophyta</taxon>
        <taxon>Embryophyta</taxon>
        <taxon>Tracheophyta</taxon>
        <taxon>Spermatophyta</taxon>
        <taxon>Magnoliopsida</taxon>
        <taxon>eudicotyledons</taxon>
        <taxon>Gunneridae</taxon>
        <taxon>Pentapetalae</taxon>
        <taxon>asterids</taxon>
        <taxon>campanulids</taxon>
        <taxon>Escalloniales</taxon>
        <taxon>Escalloniaceae</taxon>
        <taxon>Escallonia</taxon>
    </lineage>
</organism>